<gene>
    <name evidence="1" type="ORF">Salmuc_03079</name>
</gene>
<dbReference type="InterPro" id="IPR006311">
    <property type="entry name" value="TAT_signal"/>
</dbReference>
<accession>S9QLF2</accession>
<keyword evidence="2" id="KW-1185">Reference proteome</keyword>
<dbReference type="AlphaFoldDB" id="S9QLF2"/>
<protein>
    <submittedName>
        <fullName evidence="1">Uncharacterized protein</fullName>
    </submittedName>
</protein>
<name>S9QLF2_9RHOB</name>
<dbReference type="HOGENOM" id="CLU_2345014_0_0_5"/>
<evidence type="ECO:0000313" key="1">
    <source>
        <dbReference type="EMBL" id="EPX82291.1"/>
    </source>
</evidence>
<dbReference type="PROSITE" id="PS51318">
    <property type="entry name" value="TAT"/>
    <property type="match status" value="1"/>
</dbReference>
<reference evidence="2" key="1">
    <citation type="journal article" date="2014" name="Stand. Genomic Sci.">
        <title>Genome sequence of the exopolysaccharide-producing Salipiger mucosus type strain (DSM 16094(T)), a moderately halophilic member of the Roseobacter clade.</title>
        <authorList>
            <person name="Riedel T."/>
            <person name="Spring S."/>
            <person name="Fiebig A."/>
            <person name="Petersen J."/>
            <person name="Kyrpides N.C."/>
            <person name="Goker M."/>
            <person name="Klenk H.P."/>
        </authorList>
    </citation>
    <scope>NUCLEOTIDE SEQUENCE [LARGE SCALE GENOMIC DNA]</scope>
    <source>
        <strain evidence="2">DSM 16094</strain>
    </source>
</reference>
<dbReference type="Proteomes" id="UP000015347">
    <property type="component" value="Unassembled WGS sequence"/>
</dbReference>
<organism evidence="1 2">
    <name type="scientific">Salipiger mucosus DSM 16094</name>
    <dbReference type="NCBI Taxonomy" id="1123237"/>
    <lineage>
        <taxon>Bacteria</taxon>
        <taxon>Pseudomonadati</taxon>
        <taxon>Pseudomonadota</taxon>
        <taxon>Alphaproteobacteria</taxon>
        <taxon>Rhodobacterales</taxon>
        <taxon>Roseobacteraceae</taxon>
        <taxon>Salipiger</taxon>
    </lineage>
</organism>
<dbReference type="STRING" id="1123237.Salmuc_03079"/>
<dbReference type="EMBL" id="APVH01000024">
    <property type="protein sequence ID" value="EPX82291.1"/>
    <property type="molecule type" value="Genomic_DNA"/>
</dbReference>
<sequence>MDRRSFLFAAGAAAGGMSASLGGRPAFAAPSPGLPLSATLRDQFARSVRAGFGPGFRVVSAEIRGGSLHAVIENRGNRTRVISSDLVTIEVVETPSL</sequence>
<proteinExistence type="predicted"/>
<evidence type="ECO:0000313" key="2">
    <source>
        <dbReference type="Proteomes" id="UP000015347"/>
    </source>
</evidence>
<comment type="caution">
    <text evidence="1">The sequence shown here is derived from an EMBL/GenBank/DDBJ whole genome shotgun (WGS) entry which is preliminary data.</text>
</comment>